<dbReference type="CDD" id="cd11642">
    <property type="entry name" value="SUMT"/>
    <property type="match status" value="1"/>
</dbReference>
<dbReference type="RefSeq" id="WP_130558364.1">
    <property type="nucleotide sequence ID" value="NZ_AP028947.1"/>
</dbReference>
<keyword evidence="6" id="KW-0627">Porphyrin biosynthesis</keyword>
<evidence type="ECO:0000256" key="3">
    <source>
        <dbReference type="ARBA" id="ARBA00022603"/>
    </source>
</evidence>
<dbReference type="NCBIfam" id="NF004790">
    <property type="entry name" value="PRK06136.1"/>
    <property type="match status" value="1"/>
</dbReference>
<dbReference type="InterPro" id="IPR000878">
    <property type="entry name" value="4pyrrol_Mease"/>
</dbReference>
<keyword evidence="3 8" id="KW-0489">Methyltransferase</keyword>
<evidence type="ECO:0000256" key="4">
    <source>
        <dbReference type="ARBA" id="ARBA00022679"/>
    </source>
</evidence>
<evidence type="ECO:0000313" key="10">
    <source>
        <dbReference type="EMBL" id="BET25127.1"/>
    </source>
</evidence>
<dbReference type="SUPFAM" id="SSF53790">
    <property type="entry name" value="Tetrapyrrole methylase"/>
    <property type="match status" value="1"/>
</dbReference>
<dbReference type="PANTHER" id="PTHR45790:SF3">
    <property type="entry name" value="S-ADENOSYL-L-METHIONINE-DEPENDENT UROPORPHYRINOGEN III METHYLTRANSFERASE, CHLOROPLASTIC"/>
    <property type="match status" value="1"/>
</dbReference>
<dbReference type="NCBIfam" id="TIGR01469">
    <property type="entry name" value="cobA_cysG_Cterm"/>
    <property type="match status" value="1"/>
</dbReference>
<dbReference type="PROSITE" id="PS00840">
    <property type="entry name" value="SUMT_2"/>
    <property type="match status" value="1"/>
</dbReference>
<evidence type="ECO:0000256" key="8">
    <source>
        <dbReference type="RuleBase" id="RU003960"/>
    </source>
</evidence>
<dbReference type="Proteomes" id="UP001329151">
    <property type="component" value="Chromosome"/>
</dbReference>
<dbReference type="InterPro" id="IPR014776">
    <property type="entry name" value="4pyrrole_Mease_sub2"/>
</dbReference>
<evidence type="ECO:0000256" key="1">
    <source>
        <dbReference type="ARBA" id="ARBA00005879"/>
    </source>
</evidence>
<proteinExistence type="inferred from homology"/>
<dbReference type="FunFam" id="3.40.1010.10:FF:000001">
    <property type="entry name" value="Siroheme synthase"/>
    <property type="match status" value="1"/>
</dbReference>
<comment type="similarity">
    <text evidence="1 8">Belongs to the precorrin methyltransferase family.</text>
</comment>
<name>A0AA86IXN8_9BURK</name>
<keyword evidence="4 8" id="KW-0808">Transferase</keyword>
<evidence type="ECO:0000256" key="6">
    <source>
        <dbReference type="ARBA" id="ARBA00023244"/>
    </source>
</evidence>
<evidence type="ECO:0000256" key="7">
    <source>
        <dbReference type="ARBA" id="ARBA00025705"/>
    </source>
</evidence>
<sequence length="260" mass="27342">MGRVVLIGAGPGAEDLITVRGLKLLMQADCVFHDALVSPSLLSEAHPDAKLVAVGKRCGQKSTAQHFINKQLVEAAEQYKLVVRLKGGDPMVFGRADEEITALKAAGHTVEVVPGVTAALAAASSLQASLTLRGVARSLTLTTPSVGSDETPSTDLFTGTENDTVAVYMGLRQAGPWAAALLEKGRNANTPVILCESVSLPAEKFTPLNLGRLPLFSAEQLTDGPCLILIGKALAKACVELQLLKHNPEEIALPDFFRAA</sequence>
<keyword evidence="11" id="KW-1185">Reference proteome</keyword>
<accession>A0AA86IXN8</accession>
<dbReference type="AlphaFoldDB" id="A0AA86IXN8"/>
<protein>
    <recommendedName>
        <fullName evidence="2">uroporphyrinogen-III C-methyltransferase</fullName>
        <ecNumber evidence="2">2.1.1.107</ecNumber>
    </recommendedName>
</protein>
<evidence type="ECO:0000259" key="9">
    <source>
        <dbReference type="Pfam" id="PF00590"/>
    </source>
</evidence>
<reference evidence="10 11" key="1">
    <citation type="submission" date="2023-10" db="EMBL/GenBank/DDBJ databases">
        <title>Complete Genome Sequence of Limnobacter thiooxidans CS-K2T, Isolated from freshwater lake sediments in Bavaria, Germany.</title>
        <authorList>
            <person name="Naruki M."/>
            <person name="Watanabe A."/>
            <person name="Warashina T."/>
            <person name="Morita T."/>
            <person name="Arakawa K."/>
        </authorList>
    </citation>
    <scope>NUCLEOTIDE SEQUENCE [LARGE SCALE GENOMIC DNA]</scope>
    <source>
        <strain evidence="10 11">CS-K2</strain>
    </source>
</reference>
<evidence type="ECO:0000256" key="2">
    <source>
        <dbReference type="ARBA" id="ARBA00012162"/>
    </source>
</evidence>
<dbReference type="GO" id="GO:0004851">
    <property type="term" value="F:uroporphyrin-III C-methyltransferase activity"/>
    <property type="evidence" value="ECO:0007669"/>
    <property type="project" value="UniProtKB-EC"/>
</dbReference>
<dbReference type="Gene3D" id="3.40.1010.10">
    <property type="entry name" value="Cobalt-precorrin-4 Transmethylase, Domain 1"/>
    <property type="match status" value="1"/>
</dbReference>
<dbReference type="Pfam" id="PF00590">
    <property type="entry name" value="TP_methylase"/>
    <property type="match status" value="1"/>
</dbReference>
<organism evidence="10 11">
    <name type="scientific">Limnobacter thiooxidans</name>
    <dbReference type="NCBI Taxonomy" id="131080"/>
    <lineage>
        <taxon>Bacteria</taxon>
        <taxon>Pseudomonadati</taxon>
        <taxon>Pseudomonadota</taxon>
        <taxon>Betaproteobacteria</taxon>
        <taxon>Burkholderiales</taxon>
        <taxon>Burkholderiaceae</taxon>
        <taxon>Limnobacter</taxon>
    </lineage>
</organism>
<dbReference type="PANTHER" id="PTHR45790">
    <property type="entry name" value="SIROHEME SYNTHASE-RELATED"/>
    <property type="match status" value="1"/>
</dbReference>
<dbReference type="EMBL" id="AP028947">
    <property type="protein sequence ID" value="BET25127.1"/>
    <property type="molecule type" value="Genomic_DNA"/>
</dbReference>
<dbReference type="InterPro" id="IPR014777">
    <property type="entry name" value="4pyrrole_Mease_sub1"/>
</dbReference>
<dbReference type="EC" id="2.1.1.107" evidence="2"/>
<comment type="pathway">
    <text evidence="7">Porphyrin-containing compound metabolism; siroheme biosynthesis; precorrin-2 from uroporphyrinogen III: step 1/1.</text>
</comment>
<dbReference type="InterPro" id="IPR003043">
    <property type="entry name" value="Uropor_MeTrfase_CS"/>
</dbReference>
<dbReference type="Gene3D" id="3.30.950.10">
    <property type="entry name" value="Methyltransferase, Cobalt-precorrin-4 Transmethylase, Domain 2"/>
    <property type="match status" value="1"/>
</dbReference>
<gene>
    <name evidence="10" type="primary">cobA</name>
    <name evidence="10" type="ORF">RGQ30_06280</name>
</gene>
<evidence type="ECO:0000256" key="5">
    <source>
        <dbReference type="ARBA" id="ARBA00022691"/>
    </source>
</evidence>
<feature type="domain" description="Tetrapyrrole methylase" evidence="9">
    <location>
        <begin position="3"/>
        <end position="213"/>
    </location>
</feature>
<keyword evidence="5" id="KW-0949">S-adenosyl-L-methionine</keyword>
<dbReference type="InterPro" id="IPR035996">
    <property type="entry name" value="4pyrrol_Methylase_sf"/>
</dbReference>
<dbReference type="KEGG" id="lto:RGQ30_06280"/>
<dbReference type="GO" id="GO:0019354">
    <property type="term" value="P:siroheme biosynthetic process"/>
    <property type="evidence" value="ECO:0007669"/>
    <property type="project" value="InterPro"/>
</dbReference>
<dbReference type="InterPro" id="IPR050161">
    <property type="entry name" value="Siro_Cobalamin_biosynth"/>
</dbReference>
<dbReference type="InterPro" id="IPR006366">
    <property type="entry name" value="CobA/CysG_C"/>
</dbReference>
<evidence type="ECO:0000313" key="11">
    <source>
        <dbReference type="Proteomes" id="UP001329151"/>
    </source>
</evidence>
<dbReference type="GO" id="GO:0032259">
    <property type="term" value="P:methylation"/>
    <property type="evidence" value="ECO:0007669"/>
    <property type="project" value="UniProtKB-KW"/>
</dbReference>
<dbReference type="PROSITE" id="PS00839">
    <property type="entry name" value="SUMT_1"/>
    <property type="match status" value="1"/>
</dbReference>